<dbReference type="OrthoDB" id="5953249at2759"/>
<proteinExistence type="predicted"/>
<dbReference type="Proteomes" id="UP000316270">
    <property type="component" value="Chromosome 10"/>
</dbReference>
<feature type="region of interest" description="Disordered" evidence="2">
    <location>
        <begin position="263"/>
        <end position="284"/>
    </location>
</feature>
<feature type="coiled-coil region" evidence="1">
    <location>
        <begin position="572"/>
        <end position="599"/>
    </location>
</feature>
<feature type="compositionally biased region" description="Basic and acidic residues" evidence="2">
    <location>
        <begin position="269"/>
        <end position="284"/>
    </location>
</feature>
<dbReference type="InterPro" id="IPR048519">
    <property type="entry name" value="Gfd2/YDR514C-like_C"/>
</dbReference>
<gene>
    <name evidence="4" type="ORF">FKW77_002225</name>
</gene>
<evidence type="ECO:0000313" key="4">
    <source>
        <dbReference type="EMBL" id="QDS73637.1"/>
    </source>
</evidence>
<evidence type="ECO:0000256" key="1">
    <source>
        <dbReference type="SAM" id="Coils"/>
    </source>
</evidence>
<reference evidence="4 5" key="1">
    <citation type="submission" date="2019-07" db="EMBL/GenBank/DDBJ databases">
        <title>Finished genome of Venturia effusa.</title>
        <authorList>
            <person name="Young C.A."/>
            <person name="Cox M.P."/>
            <person name="Ganley A.R.D."/>
            <person name="David W.J."/>
        </authorList>
    </citation>
    <scope>NUCLEOTIDE SEQUENCE [LARGE SCALE GENOMIC DNA]</scope>
    <source>
        <strain evidence="5">albino</strain>
    </source>
</reference>
<dbReference type="AlphaFoldDB" id="A0A517LDC0"/>
<dbReference type="STRING" id="50376.A0A517LDC0"/>
<name>A0A517LDC0_9PEZI</name>
<dbReference type="InterPro" id="IPR036397">
    <property type="entry name" value="RNaseH_sf"/>
</dbReference>
<keyword evidence="5" id="KW-1185">Reference proteome</keyword>
<evidence type="ECO:0000259" key="3">
    <source>
        <dbReference type="Pfam" id="PF21762"/>
    </source>
</evidence>
<keyword evidence="1" id="KW-0175">Coiled coil</keyword>
<evidence type="ECO:0000256" key="2">
    <source>
        <dbReference type="SAM" id="MobiDB-lite"/>
    </source>
</evidence>
<dbReference type="Pfam" id="PF21762">
    <property type="entry name" value="DEDDh_C"/>
    <property type="match status" value="1"/>
</dbReference>
<sequence length="620" mass="70294">MAPSAMEARMARLRAAIKDDLDKLPDVPKAELEPEVKPVPRQELGSAPTPDFIGPPKAPSKSQQKPRKPNPGNIIWPEAHQDSSSDDSEADCDMEFIRLKEDEGRIKDLEKDDSSDEDGLSIPCTVEKVKLAKGQLAPQGQGYVTILGFSKFPYKYISKDYSEKVADCFFNAGKFWMRDWDLYYIWPLDYSPKPLVLITEEQFIKLIKEINTRFPHLHIDPKDNWYSEVGLTCDFNSFKHPRFLPRFLGRCSSKDQYDNMVDHSPSAEFMRKDDPTPKKAPDDRSREAFAALIENALAANKAKNKQSKEVRRVARVEKQKDMGKLSKRAQRYLGVRPKKELVEEQAATAIPAIDYNQPVPYPFESSPVFVCIDVEAYERSNRIITEIGVATLDTLDLIDVNPGVSGKNWHSKIRARHFRIKEHEHYRNGEFVADAANQFEFGDSEFIPLKDAPAIIASCFKPPFSKPNGAEAAQDEEKRNIIFVAHDVNSDIQFLRQVGYDPLNLSNLLETLDTALLYRAHKRDPNAKSVGNILYELDLIGWNLHNAGNDAVYTMRILLATCVREACGRGKSETELERQKKLEEDMRAAEEKAKEMVLEENAGWVDGVEDDDDGGVPVKF</sequence>
<evidence type="ECO:0000313" key="5">
    <source>
        <dbReference type="Proteomes" id="UP000316270"/>
    </source>
</evidence>
<dbReference type="EMBL" id="CP042194">
    <property type="protein sequence ID" value="QDS73637.1"/>
    <property type="molecule type" value="Genomic_DNA"/>
</dbReference>
<dbReference type="GO" id="GO:0003676">
    <property type="term" value="F:nucleic acid binding"/>
    <property type="evidence" value="ECO:0007669"/>
    <property type="project" value="InterPro"/>
</dbReference>
<dbReference type="PANTHER" id="PTHR28083:SF1">
    <property type="entry name" value="GOOD FOR FULL DBP5 ACTIVITY PROTEIN 2"/>
    <property type="match status" value="1"/>
</dbReference>
<organism evidence="4 5">
    <name type="scientific">Venturia effusa</name>
    <dbReference type="NCBI Taxonomy" id="50376"/>
    <lineage>
        <taxon>Eukaryota</taxon>
        <taxon>Fungi</taxon>
        <taxon>Dikarya</taxon>
        <taxon>Ascomycota</taxon>
        <taxon>Pezizomycotina</taxon>
        <taxon>Dothideomycetes</taxon>
        <taxon>Pleosporomycetidae</taxon>
        <taxon>Venturiales</taxon>
        <taxon>Venturiaceae</taxon>
        <taxon>Venturia</taxon>
    </lineage>
</organism>
<dbReference type="Gene3D" id="3.30.420.10">
    <property type="entry name" value="Ribonuclease H-like superfamily/Ribonuclease H"/>
    <property type="match status" value="1"/>
</dbReference>
<dbReference type="GO" id="GO:0005634">
    <property type="term" value="C:nucleus"/>
    <property type="evidence" value="ECO:0007669"/>
    <property type="project" value="TreeGrafter"/>
</dbReference>
<dbReference type="SUPFAM" id="SSF53098">
    <property type="entry name" value="Ribonuclease H-like"/>
    <property type="match status" value="1"/>
</dbReference>
<feature type="region of interest" description="Disordered" evidence="2">
    <location>
        <begin position="19"/>
        <end position="90"/>
    </location>
</feature>
<dbReference type="PANTHER" id="PTHR28083">
    <property type="entry name" value="GOOD FOR FULL DBP5 ACTIVITY PROTEIN 2"/>
    <property type="match status" value="1"/>
</dbReference>
<feature type="domain" description="Gfd2/YDR514C-like C-terminal" evidence="3">
    <location>
        <begin position="368"/>
        <end position="560"/>
    </location>
</feature>
<dbReference type="InterPro" id="IPR040151">
    <property type="entry name" value="Gfd2/YDR514C-like"/>
</dbReference>
<protein>
    <recommendedName>
        <fullName evidence="3">Gfd2/YDR514C-like C-terminal domain-containing protein</fullName>
    </recommendedName>
</protein>
<feature type="compositionally biased region" description="Basic and acidic residues" evidence="2">
    <location>
        <begin position="19"/>
        <end position="40"/>
    </location>
</feature>
<dbReference type="InterPro" id="IPR012337">
    <property type="entry name" value="RNaseH-like_sf"/>
</dbReference>
<accession>A0A517LDC0</accession>